<evidence type="ECO:0000256" key="1">
    <source>
        <dbReference type="SAM" id="SignalP"/>
    </source>
</evidence>
<keyword evidence="1" id="KW-0732">Signal</keyword>
<feature type="chain" id="PRO_5022940545" description="Bacterial surface antigen (D15) domain-containing protein" evidence="1">
    <location>
        <begin position="25"/>
        <end position="446"/>
    </location>
</feature>
<evidence type="ECO:0000313" key="3">
    <source>
        <dbReference type="Proteomes" id="UP000321580"/>
    </source>
</evidence>
<keyword evidence="3" id="KW-1185">Reference proteome</keyword>
<organism evidence="2 3">
    <name type="scientific">Phaeodactylibacter luteus</name>
    <dbReference type="NCBI Taxonomy" id="1564516"/>
    <lineage>
        <taxon>Bacteria</taxon>
        <taxon>Pseudomonadati</taxon>
        <taxon>Bacteroidota</taxon>
        <taxon>Saprospiria</taxon>
        <taxon>Saprospirales</taxon>
        <taxon>Haliscomenobacteraceae</taxon>
        <taxon>Phaeodactylibacter</taxon>
    </lineage>
</organism>
<proteinExistence type="predicted"/>
<dbReference type="RefSeq" id="WP_147168427.1">
    <property type="nucleotide sequence ID" value="NZ_VOOR01000034.1"/>
</dbReference>
<evidence type="ECO:0008006" key="4">
    <source>
        <dbReference type="Google" id="ProtNLM"/>
    </source>
</evidence>
<dbReference type="AlphaFoldDB" id="A0A5C6RKS4"/>
<protein>
    <recommendedName>
        <fullName evidence="4">Bacterial surface antigen (D15) domain-containing protein</fullName>
    </recommendedName>
</protein>
<evidence type="ECO:0000313" key="2">
    <source>
        <dbReference type="EMBL" id="TXB62210.1"/>
    </source>
</evidence>
<feature type="signal peptide" evidence="1">
    <location>
        <begin position="1"/>
        <end position="24"/>
    </location>
</feature>
<comment type="caution">
    <text evidence="2">The sequence shown here is derived from an EMBL/GenBank/DDBJ whole genome shotgun (WGS) entry which is preliminary data.</text>
</comment>
<accession>A0A5C6RKS4</accession>
<gene>
    <name evidence="2" type="ORF">FRY97_15285</name>
</gene>
<dbReference type="EMBL" id="VOOR01000034">
    <property type="protein sequence ID" value="TXB62210.1"/>
    <property type="molecule type" value="Genomic_DNA"/>
</dbReference>
<dbReference type="Proteomes" id="UP000321580">
    <property type="component" value="Unassembled WGS sequence"/>
</dbReference>
<dbReference type="OrthoDB" id="912723at2"/>
<name>A0A5C6RKS4_9BACT</name>
<sequence>MKKSPTLLFFIAAFTLLGAHQATAQQDALPLRDHISQQREDTPWLFKIRRAPETEIDIYDLWYGWLRTSAVPAPYLSFERKVSPTLSVAAGLLLDYQADLELGEGFEVSSSLRLAGLQLEPRWYFRQQALSSKGLQGNNLNGPYLGLALSGFAYAGFPDWAPSSRLSPNTNPNQFGGAALLNLGYQRRVGSFAFFEFKIGAGSVYTQAVRLSEQRDLSTGLFEFQRDVAEKWHPLLQGEMSIGLAIGHTEKGSPLANRPMPAPRNRALRLDIGGVVQGLSNRHFLGAAALGYEVKLGGQQLSLLLEARAEHSIKSIGLINNLSNTTLDFTVAPRYYYNLNKRIQAGKTTNGFDANYVGLRATFRQELGEGIFFNTEITPETDFPTYEVQELRLAPVWGIQRDISKSMYMGWEGGPLLFWNVIDGQLVDAASPGFEWHSRFSLGFVF</sequence>
<reference evidence="2 3" key="1">
    <citation type="submission" date="2019-08" db="EMBL/GenBank/DDBJ databases">
        <title>Genome of Phaeodactylibacter luteus.</title>
        <authorList>
            <person name="Bowman J.P."/>
        </authorList>
    </citation>
    <scope>NUCLEOTIDE SEQUENCE [LARGE SCALE GENOMIC DNA]</scope>
    <source>
        <strain evidence="2 3">KCTC 42180</strain>
    </source>
</reference>